<accession>A0AA38IYA8</accession>
<keyword evidence="2" id="KW-0812">Transmembrane</keyword>
<evidence type="ECO:0008006" key="5">
    <source>
        <dbReference type="Google" id="ProtNLM"/>
    </source>
</evidence>
<reference evidence="3" key="1">
    <citation type="journal article" date="2023" name="G3 (Bethesda)">
        <title>Whole genome assemblies of Zophobas morio and Tenebrio molitor.</title>
        <authorList>
            <person name="Kaur S."/>
            <person name="Stinson S.A."/>
            <person name="diCenzo G.C."/>
        </authorList>
    </citation>
    <scope>NUCLEOTIDE SEQUENCE</scope>
    <source>
        <strain evidence="3">QUZm001</strain>
    </source>
</reference>
<proteinExistence type="predicted"/>
<feature type="transmembrane region" description="Helical" evidence="2">
    <location>
        <begin position="29"/>
        <end position="47"/>
    </location>
</feature>
<evidence type="ECO:0000256" key="2">
    <source>
        <dbReference type="SAM" id="Phobius"/>
    </source>
</evidence>
<keyword evidence="4" id="KW-1185">Reference proteome</keyword>
<keyword evidence="2" id="KW-1133">Transmembrane helix</keyword>
<dbReference type="Proteomes" id="UP001168821">
    <property type="component" value="Unassembled WGS sequence"/>
</dbReference>
<sequence>MVKANGRIKPLLKPQTNVQAREPNSEKRMILAGVVHAIILYGVPVWADIAEKKKFCQVLLRLQRKVLLRVVVAYRTEQKTEERKRWLEKWQANGRID</sequence>
<evidence type="ECO:0000313" key="3">
    <source>
        <dbReference type="EMBL" id="KAJ3663154.1"/>
    </source>
</evidence>
<dbReference type="AlphaFoldDB" id="A0AA38IYA8"/>
<name>A0AA38IYA8_9CUCU</name>
<gene>
    <name evidence="3" type="ORF">Zmor_007461</name>
</gene>
<organism evidence="3 4">
    <name type="scientific">Zophobas morio</name>
    <dbReference type="NCBI Taxonomy" id="2755281"/>
    <lineage>
        <taxon>Eukaryota</taxon>
        <taxon>Metazoa</taxon>
        <taxon>Ecdysozoa</taxon>
        <taxon>Arthropoda</taxon>
        <taxon>Hexapoda</taxon>
        <taxon>Insecta</taxon>
        <taxon>Pterygota</taxon>
        <taxon>Neoptera</taxon>
        <taxon>Endopterygota</taxon>
        <taxon>Coleoptera</taxon>
        <taxon>Polyphaga</taxon>
        <taxon>Cucujiformia</taxon>
        <taxon>Tenebrionidae</taxon>
        <taxon>Zophobas</taxon>
    </lineage>
</organism>
<protein>
    <recommendedName>
        <fullName evidence="5">Reverse transcriptase domain-containing protein</fullName>
    </recommendedName>
</protein>
<keyword evidence="2" id="KW-0472">Membrane</keyword>
<dbReference type="EMBL" id="JALNTZ010000002">
    <property type="protein sequence ID" value="KAJ3663154.1"/>
    <property type="molecule type" value="Genomic_DNA"/>
</dbReference>
<feature type="region of interest" description="Disordered" evidence="1">
    <location>
        <begin position="1"/>
        <end position="20"/>
    </location>
</feature>
<evidence type="ECO:0000313" key="4">
    <source>
        <dbReference type="Proteomes" id="UP001168821"/>
    </source>
</evidence>
<comment type="caution">
    <text evidence="3">The sequence shown here is derived from an EMBL/GenBank/DDBJ whole genome shotgun (WGS) entry which is preliminary data.</text>
</comment>
<evidence type="ECO:0000256" key="1">
    <source>
        <dbReference type="SAM" id="MobiDB-lite"/>
    </source>
</evidence>